<organism evidence="4 5">
    <name type="scientific">Azorhizobium oxalatiphilum</name>
    <dbReference type="NCBI Taxonomy" id="980631"/>
    <lineage>
        <taxon>Bacteria</taxon>
        <taxon>Pseudomonadati</taxon>
        <taxon>Pseudomonadota</taxon>
        <taxon>Alphaproteobacteria</taxon>
        <taxon>Hyphomicrobiales</taxon>
        <taxon>Xanthobacteraceae</taxon>
        <taxon>Azorhizobium</taxon>
    </lineage>
</organism>
<dbReference type="AlphaFoldDB" id="A0A917C819"/>
<dbReference type="FunFam" id="1.10.8.350:FF:000001">
    <property type="entry name" value="Lytic murein transglycosylase B"/>
    <property type="match status" value="1"/>
</dbReference>
<dbReference type="InterPro" id="IPR043426">
    <property type="entry name" value="MltB-like"/>
</dbReference>
<feature type="domain" description="Peptidoglycan binding-like" evidence="2">
    <location>
        <begin position="401"/>
        <end position="456"/>
    </location>
</feature>
<keyword evidence="5" id="KW-1185">Reference proteome</keyword>
<feature type="chain" id="PRO_5037586747" evidence="1">
    <location>
        <begin position="49"/>
        <end position="458"/>
    </location>
</feature>
<dbReference type="Pfam" id="PF01471">
    <property type="entry name" value="PG_binding_1"/>
    <property type="match status" value="1"/>
</dbReference>
<accession>A0A917C819</accession>
<dbReference type="InterPro" id="IPR036366">
    <property type="entry name" value="PGBDSf"/>
</dbReference>
<dbReference type="InterPro" id="IPR002477">
    <property type="entry name" value="Peptidoglycan-bd-like"/>
</dbReference>
<dbReference type="SUPFAM" id="SSF53955">
    <property type="entry name" value="Lysozyme-like"/>
    <property type="match status" value="1"/>
</dbReference>
<evidence type="ECO:0000313" key="4">
    <source>
        <dbReference type="EMBL" id="GGF75040.1"/>
    </source>
</evidence>
<evidence type="ECO:0000259" key="3">
    <source>
        <dbReference type="Pfam" id="PF13406"/>
    </source>
</evidence>
<dbReference type="InterPro" id="IPR011970">
    <property type="entry name" value="MltB_2"/>
</dbReference>
<reference evidence="4" key="2">
    <citation type="submission" date="2020-09" db="EMBL/GenBank/DDBJ databases">
        <authorList>
            <person name="Sun Q."/>
            <person name="Sedlacek I."/>
        </authorList>
    </citation>
    <scope>NUCLEOTIDE SEQUENCE</scope>
    <source>
        <strain evidence="4">CCM 7897</strain>
    </source>
</reference>
<dbReference type="Gene3D" id="1.10.101.10">
    <property type="entry name" value="PGBD-like superfamily/PGBD"/>
    <property type="match status" value="1"/>
</dbReference>
<proteinExistence type="predicted"/>
<reference evidence="4" key="1">
    <citation type="journal article" date="2014" name="Int. J. Syst. Evol. Microbiol.">
        <title>Complete genome sequence of Corynebacterium casei LMG S-19264T (=DSM 44701T), isolated from a smear-ripened cheese.</title>
        <authorList>
            <consortium name="US DOE Joint Genome Institute (JGI-PGF)"/>
            <person name="Walter F."/>
            <person name="Albersmeier A."/>
            <person name="Kalinowski J."/>
            <person name="Ruckert C."/>
        </authorList>
    </citation>
    <scope>NUCLEOTIDE SEQUENCE</scope>
    <source>
        <strain evidence="4">CCM 7897</strain>
    </source>
</reference>
<sequence>MAVQTTGTTMTTRKTGTMTVRAGVRRGWATALAVAASVTAIVPAVAQAQTTGSIFQGFQPQQQAQPQERAGHPLMQPEAIAQAQANFPNCIAAMQPLAQAKGVSPAVYNQIVAGLQPDMKIMDYMDSQPEFSRTMGSYVDMLVSEKRIAKGREMLAQYKSIFDRVEQAYGVDRYAIAAIWGIESSYGSPGGMGSRPVLQSTATLACIGRRQDYFRDEFVATVQIIAKGDVPADHLKGSWAGAFGPTQFMPTSFQRFAVDFDGDGHRNVVDSIPDVIASTANNLKLDGWKFRETWGYEVVLPQNFDYRYVDRSKRYTMAQWASLGIKRPSGMAFPRPGDTAFLLLPAGAKGPAFLMLPNFSAILKYNPADAYALAIGHLGDRLRGGGPFAQSWPKEERALSRAERIEMQTRLLQMGYDIGNPDGILGTKSRTAVQNFQSRAGMVPDGYPNLEVLARMRQ</sequence>
<dbReference type="GO" id="GO:0009253">
    <property type="term" value="P:peptidoglycan catabolic process"/>
    <property type="evidence" value="ECO:0007669"/>
    <property type="project" value="TreeGrafter"/>
</dbReference>
<dbReference type="InterPro" id="IPR031304">
    <property type="entry name" value="SLT_2"/>
</dbReference>
<comment type="caution">
    <text evidence="4">The sequence shown here is derived from an EMBL/GenBank/DDBJ whole genome shotgun (WGS) entry which is preliminary data.</text>
</comment>
<dbReference type="EMBL" id="BMCT01000006">
    <property type="protein sequence ID" value="GGF75040.1"/>
    <property type="molecule type" value="Genomic_DNA"/>
</dbReference>
<dbReference type="Gene3D" id="1.10.8.350">
    <property type="entry name" value="Bacterial muramidase"/>
    <property type="match status" value="1"/>
</dbReference>
<name>A0A917C819_9HYPH</name>
<evidence type="ECO:0000256" key="1">
    <source>
        <dbReference type="SAM" id="SignalP"/>
    </source>
</evidence>
<dbReference type="GO" id="GO:0008933">
    <property type="term" value="F:peptidoglycan lytic transglycosylase activity"/>
    <property type="evidence" value="ECO:0007669"/>
    <property type="project" value="TreeGrafter"/>
</dbReference>
<dbReference type="SUPFAM" id="SSF47090">
    <property type="entry name" value="PGBD-like"/>
    <property type="match status" value="1"/>
</dbReference>
<dbReference type="NCBIfam" id="TIGR02283">
    <property type="entry name" value="MltB_2"/>
    <property type="match status" value="1"/>
</dbReference>
<keyword evidence="1" id="KW-0732">Signal</keyword>
<gene>
    <name evidence="4" type="ORF">GCM10007301_38640</name>
</gene>
<dbReference type="Proteomes" id="UP000606044">
    <property type="component" value="Unassembled WGS sequence"/>
</dbReference>
<dbReference type="Pfam" id="PF13406">
    <property type="entry name" value="SLT_2"/>
    <property type="match status" value="1"/>
</dbReference>
<feature type="domain" description="Transglycosylase SLT" evidence="3">
    <location>
        <begin position="87"/>
        <end position="380"/>
    </location>
</feature>
<dbReference type="PANTHER" id="PTHR30163:SF8">
    <property type="entry name" value="LYTIC MUREIN TRANSGLYCOSYLASE"/>
    <property type="match status" value="1"/>
</dbReference>
<feature type="signal peptide" evidence="1">
    <location>
        <begin position="1"/>
        <end position="48"/>
    </location>
</feature>
<dbReference type="InterPro" id="IPR036365">
    <property type="entry name" value="PGBD-like_sf"/>
</dbReference>
<dbReference type="PANTHER" id="PTHR30163">
    <property type="entry name" value="MEMBRANE-BOUND LYTIC MUREIN TRANSGLYCOSYLASE B"/>
    <property type="match status" value="1"/>
</dbReference>
<protein>
    <submittedName>
        <fullName evidence="4">Transglycosylase</fullName>
    </submittedName>
</protein>
<dbReference type="InterPro" id="IPR023346">
    <property type="entry name" value="Lysozyme-like_dom_sf"/>
</dbReference>
<evidence type="ECO:0000259" key="2">
    <source>
        <dbReference type="Pfam" id="PF01471"/>
    </source>
</evidence>
<evidence type="ECO:0000313" key="5">
    <source>
        <dbReference type="Proteomes" id="UP000606044"/>
    </source>
</evidence>
<dbReference type="Gene3D" id="1.10.530.10">
    <property type="match status" value="1"/>
</dbReference>